<sequence>MRATTPDRIPPARTRRYSTTSDSSTGIQRTAPNSNQATNDVCWYHEKHGVRATKCGSPCSFKAKPNQP</sequence>
<dbReference type="VEuPathDB" id="VectorBase:ASIC015354"/>
<gene>
    <name evidence="2" type="ORF">ZHAS_00015354</name>
</gene>
<reference evidence="2 4" key="1">
    <citation type="journal article" date="2014" name="BMC Genomics">
        <title>Genome sequence of Anopheles sinensis provides insight into genetics basis of mosquito competence for malaria parasites.</title>
        <authorList>
            <person name="Zhou D."/>
            <person name="Zhang D."/>
            <person name="Ding G."/>
            <person name="Shi L."/>
            <person name="Hou Q."/>
            <person name="Ye Y."/>
            <person name="Xu Y."/>
            <person name="Zhou H."/>
            <person name="Xiong C."/>
            <person name="Li S."/>
            <person name="Yu J."/>
            <person name="Hong S."/>
            <person name="Yu X."/>
            <person name="Zou P."/>
            <person name="Chen C."/>
            <person name="Chang X."/>
            <person name="Wang W."/>
            <person name="Lv Y."/>
            <person name="Sun Y."/>
            <person name="Ma L."/>
            <person name="Shen B."/>
            <person name="Zhu C."/>
        </authorList>
    </citation>
    <scope>NUCLEOTIDE SEQUENCE [LARGE SCALE GENOMIC DNA]</scope>
</reference>
<evidence type="ECO:0000313" key="4">
    <source>
        <dbReference type="Proteomes" id="UP000030765"/>
    </source>
</evidence>
<evidence type="ECO:0000313" key="2">
    <source>
        <dbReference type="EMBL" id="KFB47319.1"/>
    </source>
</evidence>
<dbReference type="AlphaFoldDB" id="A0A084WAS5"/>
<dbReference type="Proteomes" id="UP000030765">
    <property type="component" value="Unassembled WGS sequence"/>
</dbReference>
<dbReference type="EnsemblMetazoa" id="ASIC015354-RA">
    <property type="protein sequence ID" value="ASIC015354-PA"/>
    <property type="gene ID" value="ASIC015354"/>
</dbReference>
<dbReference type="OrthoDB" id="6260718at2759"/>
<evidence type="ECO:0000313" key="3">
    <source>
        <dbReference type="EnsemblMetazoa" id="ASIC015354-PA"/>
    </source>
</evidence>
<name>A0A084WAS5_ANOSI</name>
<feature type="compositionally biased region" description="Polar residues" evidence="1">
    <location>
        <begin position="26"/>
        <end position="37"/>
    </location>
</feature>
<keyword evidence="4" id="KW-1185">Reference proteome</keyword>
<protein>
    <submittedName>
        <fullName evidence="2 3">Uncharacterized protein</fullName>
    </submittedName>
</protein>
<evidence type="ECO:0000256" key="1">
    <source>
        <dbReference type="SAM" id="MobiDB-lite"/>
    </source>
</evidence>
<accession>A0A084WAS5</accession>
<dbReference type="EMBL" id="ATLV01022262">
    <property type="status" value="NOT_ANNOTATED_CDS"/>
    <property type="molecule type" value="Genomic_DNA"/>
</dbReference>
<dbReference type="EMBL" id="KE525330">
    <property type="protein sequence ID" value="KFB47319.1"/>
    <property type="molecule type" value="Genomic_DNA"/>
</dbReference>
<feature type="region of interest" description="Disordered" evidence="1">
    <location>
        <begin position="1"/>
        <end position="37"/>
    </location>
</feature>
<organism evidence="2">
    <name type="scientific">Anopheles sinensis</name>
    <name type="common">Mosquito</name>
    <dbReference type="NCBI Taxonomy" id="74873"/>
    <lineage>
        <taxon>Eukaryota</taxon>
        <taxon>Metazoa</taxon>
        <taxon>Ecdysozoa</taxon>
        <taxon>Arthropoda</taxon>
        <taxon>Hexapoda</taxon>
        <taxon>Insecta</taxon>
        <taxon>Pterygota</taxon>
        <taxon>Neoptera</taxon>
        <taxon>Endopterygota</taxon>
        <taxon>Diptera</taxon>
        <taxon>Nematocera</taxon>
        <taxon>Culicoidea</taxon>
        <taxon>Culicidae</taxon>
        <taxon>Anophelinae</taxon>
        <taxon>Anopheles</taxon>
    </lineage>
</organism>
<proteinExistence type="predicted"/>
<reference evidence="3" key="2">
    <citation type="submission" date="2020-05" db="UniProtKB">
        <authorList>
            <consortium name="EnsemblMetazoa"/>
        </authorList>
    </citation>
    <scope>IDENTIFICATION</scope>
</reference>